<dbReference type="PIRSF" id="PIRSF001332">
    <property type="entry name" value="Acetolac_decarb"/>
    <property type="match status" value="1"/>
</dbReference>
<dbReference type="EC" id="4.1.1.5" evidence="4 9"/>
<protein>
    <recommendedName>
        <fullName evidence="5 9">Alpha-acetolactate decarboxylase</fullName>
        <ecNumber evidence="4 9">4.1.1.5</ecNumber>
    </recommendedName>
</protein>
<evidence type="ECO:0000313" key="11">
    <source>
        <dbReference type="Proteomes" id="UP000774130"/>
    </source>
</evidence>
<accession>A0ABS6T9U1</accession>
<dbReference type="InterPro" id="IPR005128">
    <property type="entry name" value="Acetolactate_a_deCO2ase"/>
</dbReference>
<dbReference type="RefSeq" id="WP_218324704.1">
    <property type="nucleotide sequence ID" value="NZ_JAHUZB010000001.1"/>
</dbReference>
<dbReference type="EMBL" id="JAHUZB010000001">
    <property type="protein sequence ID" value="MBV7389655.1"/>
    <property type="molecule type" value="Genomic_DNA"/>
</dbReference>
<keyword evidence="11" id="KW-1185">Reference proteome</keyword>
<comment type="catalytic activity">
    <reaction evidence="1 9">
        <text>(2S)-2-acetolactate + H(+) = (R)-acetoin + CO2</text>
        <dbReference type="Rhea" id="RHEA:21580"/>
        <dbReference type="ChEBI" id="CHEBI:15378"/>
        <dbReference type="ChEBI" id="CHEBI:15686"/>
        <dbReference type="ChEBI" id="CHEBI:16526"/>
        <dbReference type="ChEBI" id="CHEBI:58476"/>
        <dbReference type="EC" id="4.1.1.5"/>
    </reaction>
</comment>
<dbReference type="PANTHER" id="PTHR35524">
    <property type="entry name" value="ALPHA-ACETOLACTATE DECARBOXYLASE"/>
    <property type="match status" value="1"/>
</dbReference>
<evidence type="ECO:0000256" key="3">
    <source>
        <dbReference type="ARBA" id="ARBA00007106"/>
    </source>
</evidence>
<name>A0ABS6T9U1_9ENTE</name>
<comment type="pathway">
    <text evidence="2 9">Polyol metabolism; (R,R)-butane-2,3-diol biosynthesis; (R,R)-butane-2,3-diol from pyruvate: step 2/3.</text>
</comment>
<comment type="similarity">
    <text evidence="3 9">Belongs to the alpha-acetolactate decarboxylase family.</text>
</comment>
<evidence type="ECO:0000256" key="5">
    <source>
        <dbReference type="ARBA" id="ARBA00020164"/>
    </source>
</evidence>
<reference evidence="10 11" key="1">
    <citation type="submission" date="2021-06" db="EMBL/GenBank/DDBJ databases">
        <title>Enterococcus alishanensis sp. nov., a novel lactic acid bacterium isolated from fresh coffee beans.</title>
        <authorList>
            <person name="Chen Y.-S."/>
        </authorList>
    </citation>
    <scope>NUCLEOTIDE SEQUENCE [LARGE SCALE GENOMIC DNA]</scope>
    <source>
        <strain evidence="10 11">ALS3</strain>
    </source>
</reference>
<evidence type="ECO:0000256" key="7">
    <source>
        <dbReference type="ARBA" id="ARBA00023061"/>
    </source>
</evidence>
<dbReference type="CDD" id="cd17299">
    <property type="entry name" value="acetolactate_decarboxylase"/>
    <property type="match status" value="1"/>
</dbReference>
<dbReference type="GO" id="GO:0047605">
    <property type="term" value="F:acetolactate decarboxylase activity"/>
    <property type="evidence" value="ECO:0007669"/>
    <property type="project" value="UniProtKB-EC"/>
</dbReference>
<evidence type="ECO:0000256" key="8">
    <source>
        <dbReference type="ARBA" id="ARBA00023239"/>
    </source>
</evidence>
<dbReference type="NCBIfam" id="TIGR01252">
    <property type="entry name" value="acetolac_decarb"/>
    <property type="match status" value="1"/>
</dbReference>
<evidence type="ECO:0000256" key="6">
    <source>
        <dbReference type="ARBA" id="ARBA00022793"/>
    </source>
</evidence>
<evidence type="ECO:0000313" key="10">
    <source>
        <dbReference type="EMBL" id="MBV7389655.1"/>
    </source>
</evidence>
<evidence type="ECO:0000256" key="9">
    <source>
        <dbReference type="PIRNR" id="PIRNR001332"/>
    </source>
</evidence>
<dbReference type="Proteomes" id="UP000774130">
    <property type="component" value="Unassembled WGS sequence"/>
</dbReference>
<organism evidence="10 11">
    <name type="scientific">Enterococcus alishanensis</name>
    <dbReference type="NCBI Taxonomy" id="1303817"/>
    <lineage>
        <taxon>Bacteria</taxon>
        <taxon>Bacillati</taxon>
        <taxon>Bacillota</taxon>
        <taxon>Bacilli</taxon>
        <taxon>Lactobacillales</taxon>
        <taxon>Enterococcaceae</taxon>
        <taxon>Enterococcus</taxon>
    </lineage>
</organism>
<proteinExistence type="inferred from homology"/>
<keyword evidence="8 9" id="KW-0456">Lyase</keyword>
<dbReference type="PANTHER" id="PTHR35524:SF1">
    <property type="entry name" value="ALPHA-ACETOLACTATE DECARBOXYLASE"/>
    <property type="match status" value="1"/>
</dbReference>
<comment type="caution">
    <text evidence="10">The sequence shown here is derived from an EMBL/GenBank/DDBJ whole genome shotgun (WGS) entry which is preliminary data.</text>
</comment>
<keyword evidence="7 9" id="KW-0005">Acetoin biosynthesis</keyword>
<evidence type="ECO:0000256" key="2">
    <source>
        <dbReference type="ARBA" id="ARBA00005170"/>
    </source>
</evidence>
<evidence type="ECO:0000256" key="4">
    <source>
        <dbReference type="ARBA" id="ARBA00013204"/>
    </source>
</evidence>
<gene>
    <name evidence="10" type="primary">budA</name>
    <name evidence="10" type="ORF">KUA55_03115</name>
</gene>
<sequence>MNTLNYLYQHGTLGGLMASLMDGTVAISDMLQQGDLGIGTLSGSNGELVILDGVAYHVNEEGNVHILTGQELATYSAVTKFVQQQTFPIERLKDSQEVKQEILDKLSPNLFAAVKITGTFQHMHVRVVQKQEKPYPKFVEVARHQPEFETNDVKGTIVGFFTPSLFHGASVAGFHLHFISDDRTFGGHVLDFKLSEGKVALEELEEFRQHFPINDEDFLEQEIDFDSISKDIEEAE</sequence>
<evidence type="ECO:0000256" key="1">
    <source>
        <dbReference type="ARBA" id="ARBA00001784"/>
    </source>
</evidence>
<keyword evidence="6 9" id="KW-0210">Decarboxylase</keyword>
<dbReference type="Pfam" id="PF03306">
    <property type="entry name" value="AAL_decarboxy"/>
    <property type="match status" value="1"/>
</dbReference>